<dbReference type="InterPro" id="IPR015410">
    <property type="entry name" value="DUF1985"/>
</dbReference>
<evidence type="ECO:0000313" key="3">
    <source>
        <dbReference type="EMBL" id="KFK24819.1"/>
    </source>
</evidence>
<dbReference type="AlphaFoldDB" id="A0A087G4L7"/>
<name>A0A087G4L7_ARAAL</name>
<dbReference type="Proteomes" id="UP000029120">
    <property type="component" value="Chromosome 8"/>
</dbReference>
<protein>
    <recommendedName>
        <fullName evidence="2">DUF1985 domain-containing protein</fullName>
    </recommendedName>
</protein>
<dbReference type="Gramene" id="KFK24819">
    <property type="protein sequence ID" value="KFK24819"/>
    <property type="gene ID" value="AALP_AA8G028900"/>
</dbReference>
<evidence type="ECO:0000313" key="4">
    <source>
        <dbReference type="Proteomes" id="UP000029120"/>
    </source>
</evidence>
<feature type="region of interest" description="Disordered" evidence="1">
    <location>
        <begin position="279"/>
        <end position="302"/>
    </location>
</feature>
<dbReference type="EMBL" id="CM002876">
    <property type="protein sequence ID" value="KFK24819.1"/>
    <property type="molecule type" value="Genomic_DNA"/>
</dbReference>
<dbReference type="OrthoDB" id="1100108at2759"/>
<feature type="compositionally biased region" description="Basic and acidic residues" evidence="1">
    <location>
        <begin position="280"/>
        <end position="292"/>
    </location>
</feature>
<dbReference type="PANTHER" id="PTHR48449">
    <property type="entry name" value="DUF1985 DOMAIN-CONTAINING PROTEIN"/>
    <property type="match status" value="1"/>
</dbReference>
<sequence length="590" mass="64236">MEDETRLETQNWDECLPPRLFATDRYPDTRLNIYSKTQNLASNPRHVLTKKKYELWTVFGGHALRFPLAEFGYITGIDCGDFPEKYKPNHADEITAADVPYWRKLIGDNFDASLEDIHEMLLSSDDMPGWRRLGLALILLVDGVLIARHQKQRTVPTPKYVAMLEDVEAFMCFPWGRETFLRIVKCMVPAQPQSPPVSKRKKVVREEDPVADLQKKLQQQTVHLEGFPLALQLLALEAIPALLSLTPDPRDLRTLSDTEATEIPKQIILNIEQVRGAENNPKELSGHEEAAEGRGIPSEMVGESPDVMVVDSTECTGPKNVRNSEAVKSVIVETSPEGVDIDSANVKAYKTVPVDVGGRAQSCVGTFVQGMDIDSSNVKAPLTTTLDVSVAGQTCGETMMQGMDIDYANVKASTTVPVDVGGRTQSCVDTFVQELEGQEEAEEGRVSPIVVLKEGVVDMVIDSANADASKTKPGLVSVRGQGFVDTCAQVSAGLVLDDDNVGEDNPSDTSNPVGDNVLVAVDLGVESDHRHVSKAIDTAKSVTPEVQSCVVDIVVDPSIKGAECVKVSSPAEETDCYIPSAEDQLSMSCL</sequence>
<keyword evidence="4" id="KW-1185">Reference proteome</keyword>
<organism evidence="3 4">
    <name type="scientific">Arabis alpina</name>
    <name type="common">Alpine rock-cress</name>
    <dbReference type="NCBI Taxonomy" id="50452"/>
    <lineage>
        <taxon>Eukaryota</taxon>
        <taxon>Viridiplantae</taxon>
        <taxon>Streptophyta</taxon>
        <taxon>Embryophyta</taxon>
        <taxon>Tracheophyta</taxon>
        <taxon>Spermatophyta</taxon>
        <taxon>Magnoliopsida</taxon>
        <taxon>eudicotyledons</taxon>
        <taxon>Gunneridae</taxon>
        <taxon>Pentapetalae</taxon>
        <taxon>rosids</taxon>
        <taxon>malvids</taxon>
        <taxon>Brassicales</taxon>
        <taxon>Brassicaceae</taxon>
        <taxon>Arabideae</taxon>
        <taxon>Arabis</taxon>
    </lineage>
</organism>
<accession>A0A087G4L7</accession>
<evidence type="ECO:0000259" key="2">
    <source>
        <dbReference type="Pfam" id="PF09331"/>
    </source>
</evidence>
<evidence type="ECO:0000256" key="1">
    <source>
        <dbReference type="SAM" id="MobiDB-lite"/>
    </source>
</evidence>
<dbReference type="Pfam" id="PF09331">
    <property type="entry name" value="DUF1985"/>
    <property type="match status" value="1"/>
</dbReference>
<gene>
    <name evidence="3" type="ordered locus">AALP_Aa8g028900</name>
</gene>
<proteinExistence type="predicted"/>
<reference evidence="4" key="1">
    <citation type="journal article" date="2015" name="Nat. Plants">
        <title>Genome expansion of Arabis alpina linked with retrotransposition and reduced symmetric DNA methylation.</title>
        <authorList>
            <person name="Willing E.M."/>
            <person name="Rawat V."/>
            <person name="Mandakova T."/>
            <person name="Maumus F."/>
            <person name="James G.V."/>
            <person name="Nordstroem K.J."/>
            <person name="Becker C."/>
            <person name="Warthmann N."/>
            <person name="Chica C."/>
            <person name="Szarzynska B."/>
            <person name="Zytnicki M."/>
            <person name="Albani M.C."/>
            <person name="Kiefer C."/>
            <person name="Bergonzi S."/>
            <person name="Castaings L."/>
            <person name="Mateos J.L."/>
            <person name="Berns M.C."/>
            <person name="Bujdoso N."/>
            <person name="Piofczyk T."/>
            <person name="de Lorenzo L."/>
            <person name="Barrero-Sicilia C."/>
            <person name="Mateos I."/>
            <person name="Piednoel M."/>
            <person name="Hagmann J."/>
            <person name="Chen-Min-Tao R."/>
            <person name="Iglesias-Fernandez R."/>
            <person name="Schuster S.C."/>
            <person name="Alonso-Blanco C."/>
            <person name="Roudier F."/>
            <person name="Carbonero P."/>
            <person name="Paz-Ares J."/>
            <person name="Davis S.J."/>
            <person name="Pecinka A."/>
            <person name="Quesneville H."/>
            <person name="Colot V."/>
            <person name="Lysak M.A."/>
            <person name="Weigel D."/>
            <person name="Coupland G."/>
            <person name="Schneeberger K."/>
        </authorList>
    </citation>
    <scope>NUCLEOTIDE SEQUENCE [LARGE SCALE GENOMIC DNA]</scope>
    <source>
        <strain evidence="4">cv. Pajares</strain>
    </source>
</reference>
<dbReference type="PANTHER" id="PTHR48449:SF1">
    <property type="entry name" value="DUF1985 DOMAIN-CONTAINING PROTEIN"/>
    <property type="match status" value="1"/>
</dbReference>
<feature type="domain" description="DUF1985" evidence="2">
    <location>
        <begin position="45"/>
        <end position="184"/>
    </location>
</feature>